<reference evidence="1" key="2">
    <citation type="submission" date="2021-09" db="EMBL/GenBank/DDBJ databases">
        <authorList>
            <person name="Gilroy R."/>
        </authorList>
    </citation>
    <scope>NUCLEOTIDE SEQUENCE</scope>
    <source>
        <strain evidence="1">ChiGjej2B2-19336</strain>
    </source>
</reference>
<gene>
    <name evidence="1" type="ORF">K8W16_10600</name>
</gene>
<organism evidence="1 2">
    <name type="scientific">Mailhella massiliensis</name>
    <dbReference type="NCBI Taxonomy" id="1903261"/>
    <lineage>
        <taxon>Bacteria</taxon>
        <taxon>Pseudomonadati</taxon>
        <taxon>Thermodesulfobacteriota</taxon>
        <taxon>Desulfovibrionia</taxon>
        <taxon>Desulfovibrionales</taxon>
        <taxon>Desulfovibrionaceae</taxon>
        <taxon>Mailhella</taxon>
    </lineage>
</organism>
<dbReference type="Pfam" id="PF13801">
    <property type="entry name" value="Metal_resist"/>
    <property type="match status" value="1"/>
</dbReference>
<sequence>LAMPIGISIFTAPLTPCIKESSMTKKSLSLSLLSLAVLASLPMVAMARPHYDDGGRHYGYHRMAPCPVTELSEQQIAEMDKFREQHRAAVAPLYDQLMEKRMELRALSPNPNVKPEELKALTAEIAALHAKIRAANEECYTNMAKAGLPCGGYGCAWHGGRDGYGYGARDGYGHGRHGCWR</sequence>
<name>A0A921AXV1_9BACT</name>
<dbReference type="AlphaFoldDB" id="A0A921AXV1"/>
<feature type="non-terminal residue" evidence="1">
    <location>
        <position position="1"/>
    </location>
</feature>
<evidence type="ECO:0000313" key="1">
    <source>
        <dbReference type="EMBL" id="HJD98079.1"/>
    </source>
</evidence>
<accession>A0A921AXV1</accession>
<dbReference type="EMBL" id="DYZA01000217">
    <property type="protein sequence ID" value="HJD98079.1"/>
    <property type="molecule type" value="Genomic_DNA"/>
</dbReference>
<comment type="caution">
    <text evidence="1">The sequence shown here is derived from an EMBL/GenBank/DDBJ whole genome shotgun (WGS) entry which is preliminary data.</text>
</comment>
<dbReference type="RefSeq" id="WP_304123483.1">
    <property type="nucleotide sequence ID" value="NZ_DYZA01000217.1"/>
</dbReference>
<evidence type="ECO:0000313" key="2">
    <source>
        <dbReference type="Proteomes" id="UP000698963"/>
    </source>
</evidence>
<dbReference type="Proteomes" id="UP000698963">
    <property type="component" value="Unassembled WGS sequence"/>
</dbReference>
<reference evidence="1" key="1">
    <citation type="journal article" date="2021" name="PeerJ">
        <title>Extensive microbial diversity within the chicken gut microbiome revealed by metagenomics and culture.</title>
        <authorList>
            <person name="Gilroy R."/>
            <person name="Ravi A."/>
            <person name="Getino M."/>
            <person name="Pursley I."/>
            <person name="Horton D.L."/>
            <person name="Alikhan N.F."/>
            <person name="Baker D."/>
            <person name="Gharbi K."/>
            <person name="Hall N."/>
            <person name="Watson M."/>
            <person name="Adriaenssens E.M."/>
            <person name="Foster-Nyarko E."/>
            <person name="Jarju S."/>
            <person name="Secka A."/>
            <person name="Antonio M."/>
            <person name="Oren A."/>
            <person name="Chaudhuri R.R."/>
            <person name="La Ragione R."/>
            <person name="Hildebrand F."/>
            <person name="Pallen M.J."/>
        </authorList>
    </citation>
    <scope>NUCLEOTIDE SEQUENCE</scope>
    <source>
        <strain evidence="1">ChiGjej2B2-19336</strain>
    </source>
</reference>
<protein>
    <submittedName>
        <fullName evidence="1">Periplasmic heavy metal sensor</fullName>
    </submittedName>
</protein>
<proteinExistence type="predicted"/>
<dbReference type="InterPro" id="IPR025961">
    <property type="entry name" value="Metal_resist"/>
</dbReference>
<dbReference type="Gene3D" id="1.20.120.1490">
    <property type="match status" value="1"/>
</dbReference>